<dbReference type="AlphaFoldDB" id="A0A0A9BID7"/>
<name>A0A0A9BID7_ARUDO</name>
<sequence length="82" mass="9579">MFLFMSRNSCLVNEVSLTFSGFRNLFVSSKHGKIFLFHAFCSEKFHNIIRQHNHGQQDSEIKQLASPQTRTSMKTSSKNKRR</sequence>
<feature type="compositionally biased region" description="Polar residues" evidence="1">
    <location>
        <begin position="65"/>
        <end position="76"/>
    </location>
</feature>
<reference evidence="2" key="1">
    <citation type="submission" date="2014-09" db="EMBL/GenBank/DDBJ databases">
        <authorList>
            <person name="Magalhaes I.L.F."/>
            <person name="Oliveira U."/>
            <person name="Santos F.R."/>
            <person name="Vidigal T.H.D.A."/>
            <person name="Brescovit A.D."/>
            <person name="Santos A.J."/>
        </authorList>
    </citation>
    <scope>NUCLEOTIDE SEQUENCE</scope>
    <source>
        <tissue evidence="2">Shoot tissue taken approximately 20 cm above the soil surface</tissue>
    </source>
</reference>
<protein>
    <submittedName>
        <fullName evidence="2">Uncharacterized protein</fullName>
    </submittedName>
</protein>
<dbReference type="EMBL" id="GBRH01238848">
    <property type="protein sequence ID" value="JAD59047.1"/>
    <property type="molecule type" value="Transcribed_RNA"/>
</dbReference>
<evidence type="ECO:0000313" key="2">
    <source>
        <dbReference type="EMBL" id="JAD59047.1"/>
    </source>
</evidence>
<reference evidence="2" key="2">
    <citation type="journal article" date="2015" name="Data Brief">
        <title>Shoot transcriptome of the giant reed, Arundo donax.</title>
        <authorList>
            <person name="Barrero R.A."/>
            <person name="Guerrero F.D."/>
            <person name="Moolhuijzen P."/>
            <person name="Goolsby J.A."/>
            <person name="Tidwell J."/>
            <person name="Bellgard S.E."/>
            <person name="Bellgard M.I."/>
        </authorList>
    </citation>
    <scope>NUCLEOTIDE SEQUENCE</scope>
    <source>
        <tissue evidence="2">Shoot tissue taken approximately 20 cm above the soil surface</tissue>
    </source>
</reference>
<evidence type="ECO:0000256" key="1">
    <source>
        <dbReference type="SAM" id="MobiDB-lite"/>
    </source>
</evidence>
<proteinExistence type="predicted"/>
<feature type="region of interest" description="Disordered" evidence="1">
    <location>
        <begin position="52"/>
        <end position="82"/>
    </location>
</feature>
<accession>A0A0A9BID7</accession>
<organism evidence="2">
    <name type="scientific">Arundo donax</name>
    <name type="common">Giant reed</name>
    <name type="synonym">Donax arundinaceus</name>
    <dbReference type="NCBI Taxonomy" id="35708"/>
    <lineage>
        <taxon>Eukaryota</taxon>
        <taxon>Viridiplantae</taxon>
        <taxon>Streptophyta</taxon>
        <taxon>Embryophyta</taxon>
        <taxon>Tracheophyta</taxon>
        <taxon>Spermatophyta</taxon>
        <taxon>Magnoliopsida</taxon>
        <taxon>Liliopsida</taxon>
        <taxon>Poales</taxon>
        <taxon>Poaceae</taxon>
        <taxon>PACMAD clade</taxon>
        <taxon>Arundinoideae</taxon>
        <taxon>Arundineae</taxon>
        <taxon>Arundo</taxon>
    </lineage>
</organism>